<organism evidence="1 2">
    <name type="scientific">Saccharothrix ecbatanensis</name>
    <dbReference type="NCBI Taxonomy" id="1105145"/>
    <lineage>
        <taxon>Bacteria</taxon>
        <taxon>Bacillati</taxon>
        <taxon>Actinomycetota</taxon>
        <taxon>Actinomycetes</taxon>
        <taxon>Pseudonocardiales</taxon>
        <taxon>Pseudonocardiaceae</taxon>
        <taxon>Saccharothrix</taxon>
    </lineage>
</organism>
<dbReference type="Proteomes" id="UP000552097">
    <property type="component" value="Unassembled WGS sequence"/>
</dbReference>
<gene>
    <name evidence="1" type="ORF">F4560_006743</name>
</gene>
<dbReference type="EMBL" id="JACHMO010000001">
    <property type="protein sequence ID" value="MBB5806975.1"/>
    <property type="molecule type" value="Genomic_DNA"/>
</dbReference>
<evidence type="ECO:0000313" key="1">
    <source>
        <dbReference type="EMBL" id="MBB5806975.1"/>
    </source>
</evidence>
<evidence type="ECO:0000313" key="2">
    <source>
        <dbReference type="Proteomes" id="UP000552097"/>
    </source>
</evidence>
<sequence>MRTEEDQALAAARKLAGYGQRTAAIGSLRAALASSPPHRNRLRALPGWVVLISPDADAQELLTHLRP</sequence>
<protein>
    <submittedName>
        <fullName evidence="1">Uncharacterized protein</fullName>
    </submittedName>
</protein>
<dbReference type="RefSeq" id="WP_184926924.1">
    <property type="nucleotide sequence ID" value="NZ_JACHMO010000001.1"/>
</dbReference>
<reference evidence="1 2" key="1">
    <citation type="submission" date="2020-08" db="EMBL/GenBank/DDBJ databases">
        <title>Sequencing the genomes of 1000 actinobacteria strains.</title>
        <authorList>
            <person name="Klenk H.-P."/>
        </authorList>
    </citation>
    <scope>NUCLEOTIDE SEQUENCE [LARGE SCALE GENOMIC DNA]</scope>
    <source>
        <strain evidence="1 2">DSM 45486</strain>
    </source>
</reference>
<name>A0A7W9HRK8_9PSEU</name>
<dbReference type="AlphaFoldDB" id="A0A7W9HRK8"/>
<comment type="caution">
    <text evidence="1">The sequence shown here is derived from an EMBL/GenBank/DDBJ whole genome shotgun (WGS) entry which is preliminary data.</text>
</comment>
<keyword evidence="2" id="KW-1185">Reference proteome</keyword>
<accession>A0A7W9HRK8</accession>
<proteinExistence type="predicted"/>